<evidence type="ECO:0000313" key="3">
    <source>
        <dbReference type="Proteomes" id="UP001460270"/>
    </source>
</evidence>
<reference evidence="3" key="1">
    <citation type="submission" date="2024-04" db="EMBL/GenBank/DDBJ databases">
        <title>Salinicola lusitanus LLJ914,a marine bacterium isolated from the Okinawa Trough.</title>
        <authorList>
            <person name="Li J."/>
        </authorList>
    </citation>
    <scope>NUCLEOTIDE SEQUENCE [LARGE SCALE GENOMIC DNA]</scope>
</reference>
<gene>
    <name evidence="2" type="ORF">WMY93_003851</name>
</gene>
<accession>A0AAW0PYS0</accession>
<organism evidence="2 3">
    <name type="scientific">Mugilogobius chulae</name>
    <name type="common">yellowstripe goby</name>
    <dbReference type="NCBI Taxonomy" id="88201"/>
    <lineage>
        <taxon>Eukaryota</taxon>
        <taxon>Metazoa</taxon>
        <taxon>Chordata</taxon>
        <taxon>Craniata</taxon>
        <taxon>Vertebrata</taxon>
        <taxon>Euteleostomi</taxon>
        <taxon>Actinopterygii</taxon>
        <taxon>Neopterygii</taxon>
        <taxon>Teleostei</taxon>
        <taxon>Neoteleostei</taxon>
        <taxon>Acanthomorphata</taxon>
        <taxon>Gobiaria</taxon>
        <taxon>Gobiiformes</taxon>
        <taxon>Gobioidei</taxon>
        <taxon>Gobiidae</taxon>
        <taxon>Gobionellinae</taxon>
        <taxon>Mugilogobius</taxon>
    </lineage>
</organism>
<evidence type="ECO:0000313" key="2">
    <source>
        <dbReference type="EMBL" id="KAK7940525.1"/>
    </source>
</evidence>
<evidence type="ECO:0000256" key="1">
    <source>
        <dbReference type="SAM" id="MobiDB-lite"/>
    </source>
</evidence>
<dbReference type="EMBL" id="JBBPFD010000002">
    <property type="protein sequence ID" value="KAK7940525.1"/>
    <property type="molecule type" value="Genomic_DNA"/>
</dbReference>
<name>A0AAW0PYS0_9GOBI</name>
<sequence>MPPEYHHSSVLGQGPGRAYDIFPERLEVHRGKCVSPRLTLVALVWVRSTPTCHPPPPALIPLQSDSSPAAVHNSPGFSSDGTELPAPLACAQTREKV</sequence>
<dbReference type="Proteomes" id="UP001460270">
    <property type="component" value="Unassembled WGS sequence"/>
</dbReference>
<proteinExistence type="predicted"/>
<dbReference type="AlphaFoldDB" id="A0AAW0PYS0"/>
<keyword evidence="3" id="KW-1185">Reference proteome</keyword>
<comment type="caution">
    <text evidence="2">The sequence shown here is derived from an EMBL/GenBank/DDBJ whole genome shotgun (WGS) entry which is preliminary data.</text>
</comment>
<feature type="region of interest" description="Disordered" evidence="1">
    <location>
        <begin position="63"/>
        <end position="97"/>
    </location>
</feature>
<protein>
    <submittedName>
        <fullName evidence="2">Uncharacterized protein</fullName>
    </submittedName>
</protein>